<evidence type="ECO:0000256" key="1">
    <source>
        <dbReference type="SAM" id="MobiDB-lite"/>
    </source>
</evidence>
<keyword evidence="3" id="KW-1185">Reference proteome</keyword>
<sequence length="46" mass="5253">MGEQHEPFNFSYAQPIALARSVPSPLEQRKIHRGQRTTPQGESLDF</sequence>
<feature type="compositionally biased region" description="Polar residues" evidence="1">
    <location>
        <begin position="36"/>
        <end position="46"/>
    </location>
</feature>
<accession>A0A0J1BA33</accession>
<comment type="caution">
    <text evidence="2">The sequence shown here is derived from an EMBL/GenBank/DDBJ whole genome shotgun (WGS) entry which is preliminary data.</text>
</comment>
<dbReference type="STRING" id="595434.RISK_004376"/>
<dbReference type="PATRIC" id="fig|595434.4.peg.4153"/>
<organism evidence="2 3">
    <name type="scientific">Rhodopirellula islandica</name>
    <dbReference type="NCBI Taxonomy" id="595434"/>
    <lineage>
        <taxon>Bacteria</taxon>
        <taxon>Pseudomonadati</taxon>
        <taxon>Planctomycetota</taxon>
        <taxon>Planctomycetia</taxon>
        <taxon>Pirellulales</taxon>
        <taxon>Pirellulaceae</taxon>
        <taxon>Rhodopirellula</taxon>
    </lineage>
</organism>
<name>A0A0J1BA33_RHOIS</name>
<dbReference type="EMBL" id="LECT01000035">
    <property type="protein sequence ID" value="KLU03585.1"/>
    <property type="molecule type" value="Genomic_DNA"/>
</dbReference>
<gene>
    <name evidence="2" type="ORF">RISK_004376</name>
</gene>
<dbReference type="AlphaFoldDB" id="A0A0J1BA33"/>
<evidence type="ECO:0000313" key="3">
    <source>
        <dbReference type="Proteomes" id="UP000036367"/>
    </source>
</evidence>
<dbReference type="Proteomes" id="UP000036367">
    <property type="component" value="Unassembled WGS sequence"/>
</dbReference>
<feature type="region of interest" description="Disordered" evidence="1">
    <location>
        <begin position="21"/>
        <end position="46"/>
    </location>
</feature>
<reference evidence="2" key="1">
    <citation type="submission" date="2015-05" db="EMBL/GenBank/DDBJ databases">
        <title>Permanent draft genome of Rhodopirellula islandicus K833.</title>
        <authorList>
            <person name="Kizina J."/>
            <person name="Richter M."/>
            <person name="Glockner F.O."/>
            <person name="Harder J."/>
        </authorList>
    </citation>
    <scope>NUCLEOTIDE SEQUENCE [LARGE SCALE GENOMIC DNA]</scope>
    <source>
        <strain evidence="2">K833</strain>
    </source>
</reference>
<protein>
    <submittedName>
        <fullName evidence="2">Uncharacterized protein</fullName>
    </submittedName>
</protein>
<proteinExistence type="predicted"/>
<evidence type="ECO:0000313" key="2">
    <source>
        <dbReference type="EMBL" id="KLU03585.1"/>
    </source>
</evidence>